<dbReference type="Pfam" id="PF13715">
    <property type="entry name" value="CarbopepD_reg_2"/>
    <property type="match status" value="1"/>
</dbReference>
<dbReference type="SMART" id="SM00965">
    <property type="entry name" value="STN"/>
    <property type="match status" value="1"/>
</dbReference>
<dbReference type="Gene3D" id="2.170.130.10">
    <property type="entry name" value="TonB-dependent receptor, plug domain"/>
    <property type="match status" value="1"/>
</dbReference>
<dbReference type="InterPro" id="IPR036942">
    <property type="entry name" value="Beta-barrel_TonB_sf"/>
</dbReference>
<dbReference type="InterPro" id="IPR039426">
    <property type="entry name" value="TonB-dep_rcpt-like"/>
</dbReference>
<evidence type="ECO:0000256" key="6">
    <source>
        <dbReference type="ARBA" id="ARBA00023004"/>
    </source>
</evidence>
<comment type="caution">
    <text evidence="14">The sequence shown here is derived from an EMBL/GenBank/DDBJ whole genome shotgun (WGS) entry which is preliminary data.</text>
</comment>
<evidence type="ECO:0000256" key="5">
    <source>
        <dbReference type="ARBA" id="ARBA00022692"/>
    </source>
</evidence>
<dbReference type="InterPro" id="IPR000531">
    <property type="entry name" value="Beta-barrel_TonB"/>
</dbReference>
<evidence type="ECO:0000256" key="11">
    <source>
        <dbReference type="RuleBase" id="RU003357"/>
    </source>
</evidence>
<dbReference type="RefSeq" id="WP_186975584.1">
    <property type="nucleotide sequence ID" value="NZ_JACOOH010000003.1"/>
</dbReference>
<dbReference type="EMBL" id="JACOOH010000003">
    <property type="protein sequence ID" value="MBC5620928.1"/>
    <property type="molecule type" value="Genomic_DNA"/>
</dbReference>
<keyword evidence="3 10" id="KW-1134">Transmembrane beta strand</keyword>
<evidence type="ECO:0000256" key="9">
    <source>
        <dbReference type="ARBA" id="ARBA00023237"/>
    </source>
</evidence>
<feature type="domain" description="Secretin/TonB short N-terminal" evidence="13">
    <location>
        <begin position="48"/>
        <end position="99"/>
    </location>
</feature>
<dbReference type="InterPro" id="IPR008969">
    <property type="entry name" value="CarboxyPept-like_regulatory"/>
</dbReference>
<evidence type="ECO:0000256" key="7">
    <source>
        <dbReference type="ARBA" id="ARBA00023077"/>
    </source>
</evidence>
<keyword evidence="14" id="KW-0675">Receptor</keyword>
<dbReference type="Gene3D" id="2.60.40.1120">
    <property type="entry name" value="Carboxypeptidase-like, regulatory domain"/>
    <property type="match status" value="1"/>
</dbReference>
<accession>A0ABR7CZ20</accession>
<keyword evidence="12" id="KW-0732">Signal</keyword>
<keyword evidence="15" id="KW-1185">Reference proteome</keyword>
<dbReference type="PROSITE" id="PS52016">
    <property type="entry name" value="TONB_DEPENDENT_REC_3"/>
    <property type="match status" value="1"/>
</dbReference>
<keyword evidence="4" id="KW-0410">Iron transport</keyword>
<comment type="subcellular location">
    <subcellularLocation>
        <location evidence="1 10">Cell outer membrane</location>
        <topology evidence="1 10">Multi-pass membrane protein</topology>
    </subcellularLocation>
</comment>
<organism evidence="14 15">
    <name type="scientific">Butyricimonas hominis</name>
    <dbReference type="NCBI Taxonomy" id="2763032"/>
    <lineage>
        <taxon>Bacteria</taxon>
        <taxon>Pseudomonadati</taxon>
        <taxon>Bacteroidota</taxon>
        <taxon>Bacteroidia</taxon>
        <taxon>Bacteroidales</taxon>
        <taxon>Odoribacteraceae</taxon>
        <taxon>Butyricimonas</taxon>
    </lineage>
</organism>
<dbReference type="Pfam" id="PF00593">
    <property type="entry name" value="TonB_dep_Rec_b-barrel"/>
    <property type="match status" value="1"/>
</dbReference>
<protein>
    <submittedName>
        <fullName evidence="14">TonB-dependent receptor</fullName>
    </submittedName>
</protein>
<keyword evidence="8 10" id="KW-0472">Membrane</keyword>
<dbReference type="NCBIfam" id="TIGR04057">
    <property type="entry name" value="SusC_RagA_signa"/>
    <property type="match status" value="1"/>
</dbReference>
<keyword evidence="2 10" id="KW-0813">Transport</keyword>
<dbReference type="NCBIfam" id="TIGR04056">
    <property type="entry name" value="OMP_RagA_SusC"/>
    <property type="match status" value="1"/>
</dbReference>
<sequence length="1101" mass="121344">MRLTVLLMCVFSFTLVANTNAQQERVDLNLKDVSIRTVCGEIQKQTNLSFVYNVELTRNLGHFTVKARQETVESVLNRILADTGLTYKFEGDIIVIHEAVPEPAQQEKKEITIEGVVVDGRDSLPVIGATVVVKGTSLGVATDMDGKFKLTVPQAQNVELEFSFVGMKKQIVKVNGMSNPAPLKIVMEEEAVGMNEVVVVGYGVTASKDLTGQVASLNEEQLSKKNATNVETMLQNAAAGVVVSLASSNPNEKIRVRVRGEASLTGENEPLYVVDGIPVTSDVMSAISPQDIQSMDVLKDASAAAIYGSRGANGVVIVTTKRGKSGKPDLNVSYAFSVDSRINNFSTLNGDEFREFVRYIAEQTLKVDASNTTAKSILAEGSTVLKDGNTDWYKELKRPSHRHDLNLSVRGGGERSNYYISLGVLDYQGMVEHDDFTRYTGRINLDYDITDFLKFGTSTTLGYTDVSSPGTSLYTAVGFRPDFPIYNEDGSYYKEGTSYNPVASNNAKSYKDNYSILSASFLELSIWRGLKLKTSLSINQNMSYSESYTPTYLTADEKGAGSESTSRSFTTVFDNTLSWNGRINDAHALDAVVGISFERTKTRSFGVRAKNYPMDEILTGITNASEIVSKSGGGTVYGLQSSFARINYRLLDKYLFTFTARYDGSSSFGTNNRYGFFPSGAIAWRISDESFMRGLKFLDDLKIKFSVGKTGVQNFDRGSYANKDLYSTGDYLNNPSIYHSQLGNHNIKWETTMQYDLGIDFSILRSLVSGSIAYYRKNTDDLIWTYTPPSSLAVDPIPTNVGSVRNQGIEISLRANLLRGKKDWSLELGLNASHNRNRVLELVEQGGSDNGMGITVQGSGNQVLAEGHAMGSFFGYQYDGIIQNQATIDKLNAKATEAKGSTAYYNGSGLRPGHLLLRDVDGNGYIDNKDRMIIGSPEADLIGGITSTLTYKRLSLYMHFGFQIGGEKLYNKTLQNLPNQLTGLVDYNLHNRWSDENRNAKLPAMYIGDAVAPNTSLSLFSTSNLRLQELRLSYDIPKLWRGKYLNSGELYFTASNLFVITKYPGQDPSTIGSASSNYGANYENWNYPSSRTFSFGVKLNF</sequence>
<name>A0ABR7CZ20_9BACT</name>
<evidence type="ECO:0000256" key="3">
    <source>
        <dbReference type="ARBA" id="ARBA00022452"/>
    </source>
</evidence>
<dbReference type="InterPro" id="IPR023996">
    <property type="entry name" value="TonB-dep_OMP_SusC/RagA"/>
</dbReference>
<dbReference type="InterPro" id="IPR037066">
    <property type="entry name" value="Plug_dom_sf"/>
</dbReference>
<feature type="chain" id="PRO_5045404581" evidence="12">
    <location>
        <begin position="22"/>
        <end position="1101"/>
    </location>
</feature>
<dbReference type="InterPro" id="IPR011662">
    <property type="entry name" value="Secretin/TonB_short_N"/>
</dbReference>
<dbReference type="SUPFAM" id="SSF56935">
    <property type="entry name" value="Porins"/>
    <property type="match status" value="1"/>
</dbReference>
<proteinExistence type="inferred from homology"/>
<keyword evidence="9 10" id="KW-0998">Cell outer membrane</keyword>
<evidence type="ECO:0000256" key="12">
    <source>
        <dbReference type="SAM" id="SignalP"/>
    </source>
</evidence>
<evidence type="ECO:0000313" key="15">
    <source>
        <dbReference type="Proteomes" id="UP000646484"/>
    </source>
</evidence>
<evidence type="ECO:0000259" key="13">
    <source>
        <dbReference type="SMART" id="SM00965"/>
    </source>
</evidence>
<feature type="signal peptide" evidence="12">
    <location>
        <begin position="1"/>
        <end position="21"/>
    </location>
</feature>
<evidence type="ECO:0000256" key="8">
    <source>
        <dbReference type="ARBA" id="ARBA00023136"/>
    </source>
</evidence>
<keyword evidence="7 11" id="KW-0798">TonB box</keyword>
<keyword evidence="5 10" id="KW-0812">Transmembrane</keyword>
<dbReference type="Proteomes" id="UP000646484">
    <property type="component" value="Unassembled WGS sequence"/>
</dbReference>
<reference evidence="14 15" key="1">
    <citation type="submission" date="2020-08" db="EMBL/GenBank/DDBJ databases">
        <title>Genome public.</title>
        <authorList>
            <person name="Liu C."/>
            <person name="Sun Q."/>
        </authorList>
    </citation>
    <scope>NUCLEOTIDE SEQUENCE [LARGE SCALE GENOMIC DNA]</scope>
    <source>
        <strain evidence="14 15">NSJ-56</strain>
    </source>
</reference>
<evidence type="ECO:0000313" key="14">
    <source>
        <dbReference type="EMBL" id="MBC5620928.1"/>
    </source>
</evidence>
<dbReference type="InterPro" id="IPR023997">
    <property type="entry name" value="TonB-dep_OMP_SusC/RagA_CS"/>
</dbReference>
<dbReference type="Pfam" id="PF07660">
    <property type="entry name" value="STN"/>
    <property type="match status" value="1"/>
</dbReference>
<evidence type="ECO:0000256" key="2">
    <source>
        <dbReference type="ARBA" id="ARBA00022448"/>
    </source>
</evidence>
<keyword evidence="6" id="KW-0408">Iron</keyword>
<gene>
    <name evidence="14" type="ORF">H8S64_07450</name>
</gene>
<keyword evidence="4" id="KW-0406">Ion transport</keyword>
<evidence type="ECO:0000256" key="4">
    <source>
        <dbReference type="ARBA" id="ARBA00022496"/>
    </source>
</evidence>
<evidence type="ECO:0000256" key="1">
    <source>
        <dbReference type="ARBA" id="ARBA00004571"/>
    </source>
</evidence>
<comment type="similarity">
    <text evidence="10 11">Belongs to the TonB-dependent receptor family.</text>
</comment>
<dbReference type="Gene3D" id="3.55.50.30">
    <property type="match status" value="1"/>
</dbReference>
<dbReference type="InterPro" id="IPR012910">
    <property type="entry name" value="Plug_dom"/>
</dbReference>
<dbReference type="SUPFAM" id="SSF49464">
    <property type="entry name" value="Carboxypeptidase regulatory domain-like"/>
    <property type="match status" value="1"/>
</dbReference>
<evidence type="ECO:0000256" key="10">
    <source>
        <dbReference type="PROSITE-ProRule" id="PRU01360"/>
    </source>
</evidence>
<dbReference type="Pfam" id="PF07715">
    <property type="entry name" value="Plug"/>
    <property type="match status" value="1"/>
</dbReference>
<dbReference type="Gene3D" id="2.40.170.20">
    <property type="entry name" value="TonB-dependent receptor, beta-barrel domain"/>
    <property type="match status" value="1"/>
</dbReference>